<keyword evidence="1" id="KW-1133">Transmembrane helix</keyword>
<feature type="transmembrane region" description="Helical" evidence="1">
    <location>
        <begin position="12"/>
        <end position="28"/>
    </location>
</feature>
<protein>
    <submittedName>
        <fullName evidence="2">Uncharacterized protein</fullName>
    </submittedName>
</protein>
<feature type="transmembrane region" description="Helical" evidence="1">
    <location>
        <begin position="82"/>
        <end position="99"/>
    </location>
</feature>
<evidence type="ECO:0000313" key="2">
    <source>
        <dbReference type="EMBL" id="MDR7300289.1"/>
    </source>
</evidence>
<proteinExistence type="predicted"/>
<gene>
    <name evidence="2" type="ORF">JOF55_000470</name>
</gene>
<evidence type="ECO:0000256" key="1">
    <source>
        <dbReference type="SAM" id="Phobius"/>
    </source>
</evidence>
<sequence>MKGQPLSNRNDVRVAGAVILLGTSVWIFTIEWRWFVTGILAAAAAVAGVRAQRRWNDWTTVASAVAIAAGLAIWLWTGDGRWAILGLFPLLFVLIRRLATALETRR</sequence>
<organism evidence="2 3">
    <name type="scientific">Haloactinomyces albus</name>
    <dbReference type="NCBI Taxonomy" id="1352928"/>
    <lineage>
        <taxon>Bacteria</taxon>
        <taxon>Bacillati</taxon>
        <taxon>Actinomycetota</taxon>
        <taxon>Actinomycetes</taxon>
        <taxon>Actinopolysporales</taxon>
        <taxon>Actinopolysporaceae</taxon>
        <taxon>Haloactinomyces</taxon>
    </lineage>
</organism>
<keyword evidence="3" id="KW-1185">Reference proteome</keyword>
<feature type="transmembrane region" description="Helical" evidence="1">
    <location>
        <begin position="34"/>
        <end position="51"/>
    </location>
</feature>
<dbReference type="AlphaFoldDB" id="A0AAE3ZB60"/>
<keyword evidence="1" id="KW-0812">Transmembrane</keyword>
<evidence type="ECO:0000313" key="3">
    <source>
        <dbReference type="Proteomes" id="UP001180845"/>
    </source>
</evidence>
<name>A0AAE3ZB60_9ACTN</name>
<dbReference type="EMBL" id="JAVDXW010000001">
    <property type="protein sequence ID" value="MDR7300289.1"/>
    <property type="molecule type" value="Genomic_DNA"/>
</dbReference>
<accession>A0AAE3ZB60</accession>
<dbReference type="RefSeq" id="WP_310268806.1">
    <property type="nucleotide sequence ID" value="NZ_JAVDXW010000001.1"/>
</dbReference>
<comment type="caution">
    <text evidence="2">The sequence shown here is derived from an EMBL/GenBank/DDBJ whole genome shotgun (WGS) entry which is preliminary data.</text>
</comment>
<reference evidence="2" key="1">
    <citation type="submission" date="2023-07" db="EMBL/GenBank/DDBJ databases">
        <title>Sequencing the genomes of 1000 actinobacteria strains.</title>
        <authorList>
            <person name="Klenk H.-P."/>
        </authorList>
    </citation>
    <scope>NUCLEOTIDE SEQUENCE</scope>
    <source>
        <strain evidence="2">DSM 45977</strain>
    </source>
</reference>
<feature type="transmembrane region" description="Helical" evidence="1">
    <location>
        <begin position="58"/>
        <end position="76"/>
    </location>
</feature>
<dbReference type="Proteomes" id="UP001180845">
    <property type="component" value="Unassembled WGS sequence"/>
</dbReference>
<keyword evidence="1" id="KW-0472">Membrane</keyword>